<dbReference type="EC" id="4.6.1.16" evidence="4"/>
<dbReference type="GO" id="GO:0003676">
    <property type="term" value="F:nucleic acid binding"/>
    <property type="evidence" value="ECO:0007669"/>
    <property type="project" value="InterPro"/>
</dbReference>
<dbReference type="SUPFAM" id="SSF53032">
    <property type="entry name" value="tRNA-intron endonuclease catalytic domain-like"/>
    <property type="match status" value="1"/>
</dbReference>
<dbReference type="GO" id="GO:0000214">
    <property type="term" value="C:tRNA-intron endonuclease complex"/>
    <property type="evidence" value="ECO:0007669"/>
    <property type="project" value="UniProtKB-UniRule"/>
</dbReference>
<sequence>MSSTNHRSTSNRFIPTITKIEPSQSKAKRVREPKIYNNLLPIKLYPTSSLGPLSFLRARICSFLSIIEPTLTTSGTTDTTTTDLEKKKSCLDYDGCQAKFDPISQAIMIDFDDHVQYLWRSGFFGKGSLSRSEPTWIQRAKNRHAISVLQSDHGLKLTAEELTAKRRIERREAKIEKAKEKERELKEQLKKVENLNETLDDDDDDDDDKVEDDSDRVKSTMVAVVESETWAEEEKVKSDKLDRPLEDQTASSVPSTTVVVRPKPGPLPATLVAELDAIVNLEHLQLKPVEAFFLAYGLGSLTVEVPREEKVEMEAEVDESVAKKVFSIDELWDLFCAGPSLIRSAERRPDNPFVVSYVAYHHFRSLGWVVRDGIKFCVDWVLYGSRGPVGGHAEFAVCVIPAYEDPEEEPQGLEADLSNGKRSWQWLSTVNRVCSGVKKTLVLAYVIIPSSKRCGAEEMRTANGCLKLYGVKEVVIKRFIPSRMRD</sequence>
<feature type="region of interest" description="Disordered" evidence="6">
    <location>
        <begin position="194"/>
        <end position="218"/>
    </location>
</feature>
<dbReference type="Proteomes" id="UP000886653">
    <property type="component" value="Unassembled WGS sequence"/>
</dbReference>
<dbReference type="PANTHER" id="PTHR21227:SF0">
    <property type="entry name" value="TRNA-SPLICING ENDONUCLEASE SUBUNIT SEN2"/>
    <property type="match status" value="1"/>
</dbReference>
<reference evidence="8" key="1">
    <citation type="submission" date="2013-11" db="EMBL/GenBank/DDBJ databases">
        <title>Genome sequence of the fusiform rust pathogen reveals effectors for host alternation and coevolution with pine.</title>
        <authorList>
            <consortium name="DOE Joint Genome Institute"/>
            <person name="Smith K."/>
            <person name="Pendleton A."/>
            <person name="Kubisiak T."/>
            <person name="Anderson C."/>
            <person name="Salamov A."/>
            <person name="Aerts A."/>
            <person name="Riley R."/>
            <person name="Clum A."/>
            <person name="Lindquist E."/>
            <person name="Ence D."/>
            <person name="Campbell M."/>
            <person name="Kronenberg Z."/>
            <person name="Feau N."/>
            <person name="Dhillon B."/>
            <person name="Hamelin R."/>
            <person name="Burleigh J."/>
            <person name="Smith J."/>
            <person name="Yandell M."/>
            <person name="Nelson C."/>
            <person name="Grigoriev I."/>
            <person name="Davis J."/>
        </authorList>
    </citation>
    <scope>NUCLEOTIDE SEQUENCE</scope>
    <source>
        <strain evidence="8">G11</strain>
    </source>
</reference>
<dbReference type="InterPro" id="IPR036167">
    <property type="entry name" value="tRNA_intron_Endo_cat-like_sf"/>
</dbReference>
<comment type="caution">
    <text evidence="8">The sequence shown here is derived from an EMBL/GenBank/DDBJ whole genome shotgun (WGS) entry which is preliminary data.</text>
</comment>
<evidence type="ECO:0000256" key="6">
    <source>
        <dbReference type="SAM" id="MobiDB-lite"/>
    </source>
</evidence>
<gene>
    <name evidence="8" type="ORF">CROQUDRAFT_655554</name>
</gene>
<evidence type="ECO:0000256" key="1">
    <source>
        <dbReference type="ARBA" id="ARBA00008078"/>
    </source>
</evidence>
<feature type="active site" evidence="5">
    <location>
        <position position="392"/>
    </location>
</feature>
<feature type="compositionally biased region" description="Basic and acidic residues" evidence="6">
    <location>
        <begin position="233"/>
        <end position="246"/>
    </location>
</feature>
<keyword evidence="3 4" id="KW-0456">Lyase</keyword>
<dbReference type="InterPro" id="IPR006677">
    <property type="entry name" value="tRNA_intron_Endonuc_cat-like"/>
</dbReference>
<dbReference type="GO" id="GO:0005737">
    <property type="term" value="C:cytoplasm"/>
    <property type="evidence" value="ECO:0007669"/>
    <property type="project" value="TreeGrafter"/>
</dbReference>
<evidence type="ECO:0000256" key="2">
    <source>
        <dbReference type="ARBA" id="ARBA00022694"/>
    </source>
</evidence>
<dbReference type="GO" id="GO:0000379">
    <property type="term" value="P:tRNA-type intron splice site recognition and cleavage"/>
    <property type="evidence" value="ECO:0007669"/>
    <property type="project" value="TreeGrafter"/>
</dbReference>
<dbReference type="FunFam" id="3.40.1350.10:FF:000007">
    <property type="entry name" value="tRNA-splicing endonuclease subunit Sen2"/>
    <property type="match status" value="1"/>
</dbReference>
<dbReference type="CDD" id="cd22363">
    <property type="entry name" value="tRNA-intron_lyase_C"/>
    <property type="match status" value="1"/>
</dbReference>
<comment type="similarity">
    <text evidence="1 4">Belongs to the tRNA-intron endonuclease family.</text>
</comment>
<dbReference type="GO" id="GO:0000213">
    <property type="term" value="F:tRNA-intron lyase activity"/>
    <property type="evidence" value="ECO:0007669"/>
    <property type="project" value="UniProtKB-UniRule"/>
</dbReference>
<dbReference type="EMBL" id="MU167242">
    <property type="protein sequence ID" value="KAG0147959.1"/>
    <property type="molecule type" value="Genomic_DNA"/>
</dbReference>
<organism evidence="8 9">
    <name type="scientific">Cronartium quercuum f. sp. fusiforme G11</name>
    <dbReference type="NCBI Taxonomy" id="708437"/>
    <lineage>
        <taxon>Eukaryota</taxon>
        <taxon>Fungi</taxon>
        <taxon>Dikarya</taxon>
        <taxon>Basidiomycota</taxon>
        <taxon>Pucciniomycotina</taxon>
        <taxon>Pucciniomycetes</taxon>
        <taxon>Pucciniales</taxon>
        <taxon>Coleosporiaceae</taxon>
        <taxon>Cronartium</taxon>
    </lineage>
</organism>
<dbReference type="AlphaFoldDB" id="A0A9P6NL39"/>
<evidence type="ECO:0000313" key="9">
    <source>
        <dbReference type="Proteomes" id="UP000886653"/>
    </source>
</evidence>
<feature type="compositionally biased region" description="Acidic residues" evidence="6">
    <location>
        <begin position="198"/>
        <end position="214"/>
    </location>
</feature>
<feature type="active site" evidence="5">
    <location>
        <position position="383"/>
    </location>
</feature>
<evidence type="ECO:0000256" key="4">
    <source>
        <dbReference type="PIRNR" id="PIRNR011789"/>
    </source>
</evidence>
<keyword evidence="9" id="KW-1185">Reference proteome</keyword>
<evidence type="ECO:0000256" key="3">
    <source>
        <dbReference type="ARBA" id="ARBA00023239"/>
    </source>
</evidence>
<comment type="function">
    <text evidence="4">Constitutes one of the two catalytic subunit of the tRNA-splicing endonuclease complex, a complex responsible for identification and cleavage of the splice sites in pre-tRNA. It cleaves pre-tRNA at the 5'- and 3'-splice sites to release the intron. The products are an intron and two tRNA half-molecules bearing 2',3'-cyclic phosphate and 5'-OH termini. There are no conserved sequences at the splice sites, but the intron is invariably located at the same site in the gene, placing the splice sites an invariant distance from the constant structural features of the tRNA body.</text>
</comment>
<dbReference type="PIRSF" id="PIRSF011789">
    <property type="entry name" value="tRNA_splic_SEN2"/>
    <property type="match status" value="1"/>
</dbReference>
<accession>A0A9P6NL39</accession>
<protein>
    <recommendedName>
        <fullName evidence="4">tRNA-splicing endonuclease subunit Sen2</fullName>
        <ecNumber evidence="4">4.6.1.16</ecNumber>
    </recommendedName>
</protein>
<dbReference type="InterPro" id="IPR016589">
    <property type="entry name" value="tRNA_splic_SEN2"/>
</dbReference>
<evidence type="ECO:0000313" key="8">
    <source>
        <dbReference type="EMBL" id="KAG0147959.1"/>
    </source>
</evidence>
<evidence type="ECO:0000259" key="7">
    <source>
        <dbReference type="Pfam" id="PF01974"/>
    </source>
</evidence>
<keyword evidence="2 4" id="KW-0819">tRNA processing</keyword>
<dbReference type="OrthoDB" id="10249562at2759"/>
<dbReference type="PANTHER" id="PTHR21227">
    <property type="entry name" value="TRNA-SPLICING ENDONUCLEASE SUBUNIT SEN2"/>
    <property type="match status" value="1"/>
</dbReference>
<proteinExistence type="inferred from homology"/>
<evidence type="ECO:0000256" key="5">
    <source>
        <dbReference type="PIRSR" id="PIRSR011789-1"/>
    </source>
</evidence>
<dbReference type="InterPro" id="IPR006676">
    <property type="entry name" value="tRNA_splic"/>
</dbReference>
<dbReference type="InterPro" id="IPR011856">
    <property type="entry name" value="tRNA_endonuc-like_dom_sf"/>
</dbReference>
<dbReference type="Gene3D" id="3.40.1350.10">
    <property type="match status" value="1"/>
</dbReference>
<feature type="domain" description="tRNA intron endonuclease catalytic" evidence="7">
    <location>
        <begin position="353"/>
        <end position="446"/>
    </location>
</feature>
<feature type="region of interest" description="Disordered" evidence="6">
    <location>
        <begin position="233"/>
        <end position="261"/>
    </location>
</feature>
<feature type="compositionally biased region" description="Low complexity" evidence="6">
    <location>
        <begin position="249"/>
        <end position="260"/>
    </location>
</feature>
<name>A0A9P6NL39_9BASI</name>
<dbReference type="Pfam" id="PF01974">
    <property type="entry name" value="tRNA_int_endo"/>
    <property type="match status" value="1"/>
</dbReference>
<feature type="active site" evidence="5">
    <location>
        <position position="439"/>
    </location>
</feature>